<comment type="caution">
    <text evidence="1">The sequence shown here is derived from an EMBL/GenBank/DDBJ whole genome shotgun (WGS) entry which is preliminary data.</text>
</comment>
<proteinExistence type="predicted"/>
<dbReference type="SUPFAM" id="SSF143847">
    <property type="entry name" value="XisI-like"/>
    <property type="match status" value="1"/>
</dbReference>
<dbReference type="InterPro" id="IPR014968">
    <property type="entry name" value="XisI"/>
</dbReference>
<accession>A0A139X7B6</accession>
<dbReference type="AlphaFoldDB" id="A0A139X7B6"/>
<gene>
    <name evidence="1" type="ORF">WA1_26130</name>
</gene>
<keyword evidence="2" id="KW-1185">Reference proteome</keyword>
<dbReference type="Gene3D" id="3.30.310.110">
    <property type="entry name" value="XisI-like"/>
    <property type="match status" value="1"/>
</dbReference>
<dbReference type="CDD" id="cd16382">
    <property type="entry name" value="XisI-like"/>
    <property type="match status" value="1"/>
</dbReference>
<evidence type="ECO:0000313" key="2">
    <source>
        <dbReference type="Proteomes" id="UP000076925"/>
    </source>
</evidence>
<dbReference type="Pfam" id="PF08869">
    <property type="entry name" value="XisI"/>
    <property type="match status" value="1"/>
</dbReference>
<organism evidence="1 2">
    <name type="scientific">Scytonema hofmannii PCC 7110</name>
    <dbReference type="NCBI Taxonomy" id="128403"/>
    <lineage>
        <taxon>Bacteria</taxon>
        <taxon>Bacillati</taxon>
        <taxon>Cyanobacteriota</taxon>
        <taxon>Cyanophyceae</taxon>
        <taxon>Nostocales</taxon>
        <taxon>Scytonemataceae</taxon>
        <taxon>Scytonema</taxon>
    </lineage>
</organism>
<dbReference type="InterPro" id="IPR035943">
    <property type="entry name" value="XisI-like_sf"/>
</dbReference>
<name>A0A139X7B6_9CYAN</name>
<reference evidence="1 2" key="1">
    <citation type="journal article" date="2013" name="Genome Biol. Evol.">
        <title>Genomes of Stigonematalean cyanobacteria (subsection V) and the evolution of oxygenic photosynthesis from prokaryotes to plastids.</title>
        <authorList>
            <person name="Dagan T."/>
            <person name="Roettger M."/>
            <person name="Stucken K."/>
            <person name="Landan G."/>
            <person name="Koch R."/>
            <person name="Major P."/>
            <person name="Gould S.B."/>
            <person name="Goremykin V.V."/>
            <person name="Rippka R."/>
            <person name="Tandeau de Marsac N."/>
            <person name="Gugger M."/>
            <person name="Lockhart P.J."/>
            <person name="Allen J.F."/>
            <person name="Brune I."/>
            <person name="Maus I."/>
            <person name="Puhler A."/>
            <person name="Martin W.F."/>
        </authorList>
    </citation>
    <scope>NUCLEOTIDE SEQUENCE [LARGE SCALE GENOMIC DNA]</scope>
    <source>
        <strain evidence="1 2">PCC 7110</strain>
    </source>
</reference>
<sequence length="112" mass="13377">MDRLEHYRKIVQEVLIEYYQLNEKLGSTTESALAFDEVHDQYLLLLMGWQKDERIKSVMIHIRLKDNKIWIEEDWTEDGVATDFLQKGIAREEIVLAFHPPHVRQYTEFAVT</sequence>
<evidence type="ECO:0000313" key="1">
    <source>
        <dbReference type="EMBL" id="KYC40599.1"/>
    </source>
</evidence>
<dbReference type="OrthoDB" id="467081at2"/>
<dbReference type="RefSeq" id="WP_017746947.1">
    <property type="nucleotide sequence ID" value="NZ_KQ976354.1"/>
</dbReference>
<dbReference type="Proteomes" id="UP000076925">
    <property type="component" value="Unassembled WGS sequence"/>
</dbReference>
<dbReference type="EMBL" id="ANNX02000027">
    <property type="protein sequence ID" value="KYC40599.1"/>
    <property type="molecule type" value="Genomic_DNA"/>
</dbReference>
<protein>
    <submittedName>
        <fullName evidence="1">DNA element excision controlling factor XisI</fullName>
    </submittedName>
</protein>
<dbReference type="STRING" id="128403.WA1_26130"/>